<organism evidence="2 3">
    <name type="scientific">Dendryphion nanum</name>
    <dbReference type="NCBI Taxonomy" id="256645"/>
    <lineage>
        <taxon>Eukaryota</taxon>
        <taxon>Fungi</taxon>
        <taxon>Dikarya</taxon>
        <taxon>Ascomycota</taxon>
        <taxon>Pezizomycotina</taxon>
        <taxon>Dothideomycetes</taxon>
        <taxon>Pleosporomycetidae</taxon>
        <taxon>Pleosporales</taxon>
        <taxon>Torulaceae</taxon>
        <taxon>Dendryphion</taxon>
    </lineage>
</organism>
<dbReference type="InterPro" id="IPR053714">
    <property type="entry name" value="Iso_Racemase_Enz_sf"/>
</dbReference>
<dbReference type="PANTHER" id="PTHR28047">
    <property type="entry name" value="PROTEIN DCG1"/>
    <property type="match status" value="1"/>
</dbReference>
<proteinExistence type="inferred from homology"/>
<dbReference type="Proteomes" id="UP000700596">
    <property type="component" value="Unassembled WGS sequence"/>
</dbReference>
<dbReference type="GO" id="GO:0047661">
    <property type="term" value="F:amino-acid racemase activity"/>
    <property type="evidence" value="ECO:0007669"/>
    <property type="project" value="InterPro"/>
</dbReference>
<dbReference type="EMBL" id="JAGMWT010000018">
    <property type="protein sequence ID" value="KAH7113826.1"/>
    <property type="molecule type" value="Genomic_DNA"/>
</dbReference>
<protein>
    <submittedName>
        <fullName evidence="2">Hydantoin racemase-like protein</fullName>
    </submittedName>
</protein>
<evidence type="ECO:0000256" key="1">
    <source>
        <dbReference type="ARBA" id="ARBA00038414"/>
    </source>
</evidence>
<dbReference type="Pfam" id="PF01177">
    <property type="entry name" value="Asp_Glu_race"/>
    <property type="match status" value="1"/>
</dbReference>
<dbReference type="PANTHER" id="PTHR28047:SF5">
    <property type="entry name" value="PROTEIN DCG1"/>
    <property type="match status" value="1"/>
</dbReference>
<accession>A0A9P9D705</accession>
<sequence>MGIYNRNRYSKMRSILIIQPNSTTSMTEALKPLVDSLNFTETSFTYFTAPSGPRSINDEADALESAHHCLPLLLPLLTQHSGFLIACYSQHPLVPLLKAQPAIRDNNVPVTGIFEASAATSLQLVRPEEKFGIVSTGKVWEDILSEAVQKFLGTSEEETSKRFAGVETTGLNATDLHDAPQEEVERRMKEAVKRLLKKGSVGAICLGCAGMAGMDRWVREACVEELGKEEGGRVRVVDGVVAGVAWLEGVCRMGF</sequence>
<dbReference type="InterPro" id="IPR015942">
    <property type="entry name" value="Asp/Glu/hydantoin_racemase"/>
</dbReference>
<gene>
    <name evidence="2" type="ORF">B0J11DRAFT_140687</name>
</gene>
<evidence type="ECO:0000313" key="2">
    <source>
        <dbReference type="EMBL" id="KAH7113826.1"/>
    </source>
</evidence>
<dbReference type="InterPro" id="IPR052186">
    <property type="entry name" value="Hydantoin_racemase-like"/>
</dbReference>
<comment type="similarity">
    <text evidence="1">Belongs to the HyuE racemase family.</text>
</comment>
<comment type="caution">
    <text evidence="2">The sequence shown here is derived from an EMBL/GenBank/DDBJ whole genome shotgun (WGS) entry which is preliminary data.</text>
</comment>
<evidence type="ECO:0000313" key="3">
    <source>
        <dbReference type="Proteomes" id="UP000700596"/>
    </source>
</evidence>
<keyword evidence="3" id="KW-1185">Reference proteome</keyword>
<dbReference type="AlphaFoldDB" id="A0A9P9D705"/>
<reference evidence="2" key="1">
    <citation type="journal article" date="2021" name="Nat. Commun.">
        <title>Genetic determinants of endophytism in the Arabidopsis root mycobiome.</title>
        <authorList>
            <person name="Mesny F."/>
            <person name="Miyauchi S."/>
            <person name="Thiergart T."/>
            <person name="Pickel B."/>
            <person name="Atanasova L."/>
            <person name="Karlsson M."/>
            <person name="Huettel B."/>
            <person name="Barry K.W."/>
            <person name="Haridas S."/>
            <person name="Chen C."/>
            <person name="Bauer D."/>
            <person name="Andreopoulos W."/>
            <person name="Pangilinan J."/>
            <person name="LaButti K."/>
            <person name="Riley R."/>
            <person name="Lipzen A."/>
            <person name="Clum A."/>
            <person name="Drula E."/>
            <person name="Henrissat B."/>
            <person name="Kohler A."/>
            <person name="Grigoriev I.V."/>
            <person name="Martin F.M."/>
            <person name="Hacquard S."/>
        </authorList>
    </citation>
    <scope>NUCLEOTIDE SEQUENCE</scope>
    <source>
        <strain evidence="2">MPI-CAGE-CH-0243</strain>
    </source>
</reference>
<name>A0A9P9D705_9PLEO</name>
<dbReference type="OrthoDB" id="412018at2759"/>
<dbReference type="Gene3D" id="3.40.50.12500">
    <property type="match status" value="1"/>
</dbReference>